<organism evidence="1 2">
    <name type="scientific">Methylobacter tundripaludum</name>
    <dbReference type="NCBI Taxonomy" id="173365"/>
    <lineage>
        <taxon>Bacteria</taxon>
        <taxon>Pseudomonadati</taxon>
        <taxon>Pseudomonadota</taxon>
        <taxon>Gammaproteobacteria</taxon>
        <taxon>Methylococcales</taxon>
        <taxon>Methylococcaceae</taxon>
        <taxon>Methylobacter</taxon>
    </lineage>
</organism>
<proteinExistence type="predicted"/>
<dbReference type="Proteomes" id="UP000238071">
    <property type="component" value="Unassembled WGS sequence"/>
</dbReference>
<evidence type="ECO:0000313" key="2">
    <source>
        <dbReference type="Proteomes" id="UP000238071"/>
    </source>
</evidence>
<dbReference type="OrthoDB" id="9844898at2"/>
<dbReference type="EMBL" id="PTIY01000003">
    <property type="protein sequence ID" value="PPK72655.1"/>
    <property type="molecule type" value="Genomic_DNA"/>
</dbReference>
<evidence type="ECO:0000313" key="1">
    <source>
        <dbReference type="EMBL" id="PPK72655.1"/>
    </source>
</evidence>
<comment type="caution">
    <text evidence="1">The sequence shown here is derived from an EMBL/GenBank/DDBJ whole genome shotgun (WGS) entry which is preliminary data.</text>
</comment>
<name>A0A2S6H590_9GAMM</name>
<keyword evidence="2" id="KW-1185">Reference proteome</keyword>
<dbReference type="RefSeq" id="WP_104422754.1">
    <property type="nucleotide sequence ID" value="NZ_PTIY01000003.1"/>
</dbReference>
<sequence length="201" mass="22214">MRNETQQQHCSATQLLNKYIDTYKRETGVTDGTFATTVREHYERTHLPQSRAIEWSQAPDAYARMTRDAAQLNRWLGDNILKPLSIDLLGSVIAAFPPDLRFRLQIELAAWQGMVTFPMPSGYPSDDGVFLGSVAKEVGDVLIAGATLLEDGVIDSRDKDKAPEFMLQVDEAIAVLFAMKAHVSRAVGQPPVVGVDLRAVD</sequence>
<gene>
    <name evidence="1" type="ORF">B0F88_10388</name>
</gene>
<reference evidence="1 2" key="1">
    <citation type="submission" date="2018-02" db="EMBL/GenBank/DDBJ databases">
        <title>Subsurface microbial communities from deep shales in Ohio and West Virginia, USA.</title>
        <authorList>
            <person name="Wrighton K."/>
        </authorList>
    </citation>
    <scope>NUCLEOTIDE SEQUENCE [LARGE SCALE GENOMIC DNA]</scope>
    <source>
        <strain evidence="1 2">OWC-G53F</strain>
    </source>
</reference>
<dbReference type="AlphaFoldDB" id="A0A2S6H590"/>
<accession>A0A2S6H590</accession>
<protein>
    <submittedName>
        <fullName evidence="1">Uncharacterized protein</fullName>
    </submittedName>
</protein>